<sequence>MEVAPSSSSGGRQSGNAPSPSARVGSVVRSRIDLWTDCCARLRSAQKMNEAVQNGFAPLVALLTSEGVDSICAKNRLTFADLLCPFATVSATVKDPNLQAVKAKIRLEVRDIQRHGFLLTLTALPHVLKEAVGAAAAKGSDAWAQAYQDSLFAWFESAGHEFLRTYLCSMFVISVHEANPLGELARLVQLQYVQQHGSGDNAPSLGPRHCTDPNWFAPNILKYYVLLYDISVGGEDDSAARLIFDSMCKTYGEKNCHFLKINSGQVGMSLPDPWAFALETRYRGLQAGLTAARKSLLLAKNDSIESPTSPLSVSSHHSSEPRLLATPISTVSSAVRAHSPIFATSGHGLSIPALSSSTLENGTGSMGTAQPLPSPIVEATSPASHFEFGGAHGQLLNTEDRQRITALVESFVNDALVPFAEKQMRALSENLNGRRGFSKSIFSGMRKWVGSSSTGQLGATPMSYSSESSEMQLRRLADLAFLFGLYSYAYPIYHSLRKDFATDQAWLYQAGASEMAAICKFLSEETVTYKDFPHRYITDAMDCYMTSCGQSLLAVRCALLANVMFQELATKENGSDQSRVIYKEASNFLIRMTSVHSDLESAVLLERASDCFAKGELPRKMAFHYILAGHRFMKAGLDDICLKCYQKALPQVVERQWHFAEDQILYKLATDSKNMALSKQCAISLVKPYSKQHPDQQGTFLKKMLQVLQNFSSEAMREPFPVPLLDTSEIVTIYGERPNWTEDCVDTHDWGDLQMSACQFLKLHPMASRRSVQTKTTDNRKRAVTPAFENFRIQIPLKNPLDVPLTLRNLQLVTSEVISRSGDQCESEVEAHTIDVLVIGPQKEAIAELSLKPTAAVSRMKISKLKFQLVCDDISVTGFIPLNVRGPRKSALQDFTYEDDCRLDVDVAEERWPLLDVKLSYRSLDYCDQMFTCNVSVTNIGKVDVNSFSLVTDRPDLAILLDTRSTLVAQSRIGAGDSVPFLSQMHSLALTPGNSLQLKLMLRAPPQPVDFYPVRLLFVYTGSNGTFREHRECIKFTTRPILKTTARLLDAYSGVCCVDFQNLTTPRDKMIAKIEMQRISVVSRPADSRFSTQKSFAYICPIRNRSILLESDQHDSYCFTLSGSVASPAMESTELWLADQSSLSPLPAWPGYSFQVAKPTKSQLQMSSSQLAYLELAIFWKAQLVFSDGTLSTLTIFGETPVQNPFVASDRSAHHSHRIPGTDPALEIVAAHIETDEFSVEKSVPISLGEASKNVISSLHVSSPIITHNFVENRFCSFATRLTVHNLNQTLRDVWVTVNCGPIDSPVSATESGVSSILQAVAVATASSHQALVPQQSVFRAKVPHGSSHSFDIRLRATSPSVYDLSCSIRASVSFDAASSAERVPLHVLPSYVTILDSRASHGVRAAAALRGIQKLLAAEKRAAEKINDARKRKAQRLKQAKQEAQAEIEKYRQEREHQFKDYEQKYLGTKGDIEAKIREDTNAQLDAMQRSVAQNKQAVIVRLLQLVCDIRPELHHNLQLQKKLQGEFA</sequence>
<dbReference type="InterPro" id="IPR058541">
    <property type="entry name" value="Ig_TPPC8_1st"/>
</dbReference>
<comment type="similarity">
    <text evidence="1">Belongs to the V-ATPase G subunit family.</text>
</comment>
<dbReference type="EMBL" id="JAUCMV010000001">
    <property type="protein sequence ID" value="KAK0426042.1"/>
    <property type="molecule type" value="Genomic_DNA"/>
</dbReference>
<evidence type="ECO:0000313" key="9">
    <source>
        <dbReference type="Proteomes" id="UP001175271"/>
    </source>
</evidence>
<protein>
    <recommendedName>
        <fullName evidence="7">TPPC8 first Ig-like domain-containing protein</fullName>
    </recommendedName>
</protein>
<dbReference type="Pfam" id="PF12739">
    <property type="entry name" value="TRAPPC-Trs85"/>
    <property type="match status" value="1"/>
</dbReference>
<dbReference type="NCBIfam" id="TIGR01147">
    <property type="entry name" value="V_ATP_synt_G"/>
    <property type="match status" value="1"/>
</dbReference>
<keyword evidence="5" id="KW-0175">Coiled coil</keyword>
<organism evidence="8 9">
    <name type="scientific">Steinernema hermaphroditum</name>
    <dbReference type="NCBI Taxonomy" id="289476"/>
    <lineage>
        <taxon>Eukaryota</taxon>
        <taxon>Metazoa</taxon>
        <taxon>Ecdysozoa</taxon>
        <taxon>Nematoda</taxon>
        <taxon>Chromadorea</taxon>
        <taxon>Rhabditida</taxon>
        <taxon>Tylenchina</taxon>
        <taxon>Panagrolaimomorpha</taxon>
        <taxon>Strongyloidoidea</taxon>
        <taxon>Steinernematidae</taxon>
        <taxon>Steinernema</taxon>
    </lineage>
</organism>
<feature type="coiled-coil region" evidence="5">
    <location>
        <begin position="1413"/>
        <end position="1462"/>
    </location>
</feature>
<dbReference type="PANTHER" id="PTHR12975:SF6">
    <property type="entry name" value="TRAFFICKING PROTEIN PARTICLE COMPLEX SUBUNIT 8"/>
    <property type="match status" value="1"/>
</dbReference>
<dbReference type="GO" id="GO:0046961">
    <property type="term" value="F:proton-transporting ATPase activity, rotational mechanism"/>
    <property type="evidence" value="ECO:0007669"/>
    <property type="project" value="InterPro"/>
</dbReference>
<comment type="caution">
    <text evidence="8">The sequence shown here is derived from an EMBL/GenBank/DDBJ whole genome shotgun (WGS) entry which is preliminary data.</text>
</comment>
<gene>
    <name evidence="8" type="ORF">QR680_009518</name>
</gene>
<dbReference type="InterPro" id="IPR005124">
    <property type="entry name" value="V-ATPase_G"/>
</dbReference>
<keyword evidence="3" id="KW-0375">Hydrogen ion transport</keyword>
<dbReference type="GO" id="GO:1990072">
    <property type="term" value="C:TRAPPIII protein complex"/>
    <property type="evidence" value="ECO:0007669"/>
    <property type="project" value="TreeGrafter"/>
</dbReference>
<dbReference type="Gene3D" id="1.20.5.2950">
    <property type="match status" value="1"/>
</dbReference>
<dbReference type="Pfam" id="PF24545">
    <property type="entry name" value="Ig_TPPC8_1st"/>
    <property type="match status" value="1"/>
</dbReference>
<keyword evidence="9" id="KW-1185">Reference proteome</keyword>
<evidence type="ECO:0000256" key="6">
    <source>
        <dbReference type="SAM" id="MobiDB-lite"/>
    </source>
</evidence>
<evidence type="ECO:0000256" key="3">
    <source>
        <dbReference type="ARBA" id="ARBA00022781"/>
    </source>
</evidence>
<feature type="region of interest" description="Disordered" evidence="6">
    <location>
        <begin position="1"/>
        <end position="24"/>
    </location>
</feature>
<evidence type="ECO:0000256" key="2">
    <source>
        <dbReference type="ARBA" id="ARBA00022448"/>
    </source>
</evidence>
<evidence type="ECO:0000313" key="8">
    <source>
        <dbReference type="EMBL" id="KAK0426042.1"/>
    </source>
</evidence>
<accession>A0AA39IML7</accession>
<dbReference type="PANTHER" id="PTHR12975">
    <property type="entry name" value="TRANSPORT PROTEIN TRAPP"/>
    <property type="match status" value="1"/>
</dbReference>
<dbReference type="InterPro" id="IPR024420">
    <property type="entry name" value="TRAPP_III_complex_Trs85"/>
</dbReference>
<evidence type="ECO:0000256" key="1">
    <source>
        <dbReference type="ARBA" id="ARBA00010066"/>
    </source>
</evidence>
<keyword evidence="4" id="KW-0406">Ion transport</keyword>
<dbReference type="Pfam" id="PF03179">
    <property type="entry name" value="V-ATPase_G"/>
    <property type="match status" value="1"/>
</dbReference>
<evidence type="ECO:0000259" key="7">
    <source>
        <dbReference type="Pfam" id="PF24545"/>
    </source>
</evidence>
<evidence type="ECO:0000256" key="5">
    <source>
        <dbReference type="SAM" id="Coils"/>
    </source>
</evidence>
<dbReference type="FunFam" id="1.20.5.2950:FF:000001">
    <property type="entry name" value="V-type proton ATPase subunit G"/>
    <property type="match status" value="1"/>
</dbReference>
<reference evidence="8" key="1">
    <citation type="submission" date="2023-06" db="EMBL/GenBank/DDBJ databases">
        <title>Genomic analysis of the entomopathogenic nematode Steinernema hermaphroditum.</title>
        <authorList>
            <person name="Schwarz E.M."/>
            <person name="Heppert J.K."/>
            <person name="Baniya A."/>
            <person name="Schwartz H.T."/>
            <person name="Tan C.-H."/>
            <person name="Antoshechkin I."/>
            <person name="Sternberg P.W."/>
            <person name="Goodrich-Blair H."/>
            <person name="Dillman A.R."/>
        </authorList>
    </citation>
    <scope>NUCLEOTIDE SEQUENCE</scope>
    <source>
        <strain evidence="8">PS9179</strain>
        <tissue evidence="8">Whole animal</tissue>
    </source>
</reference>
<keyword evidence="2" id="KW-0813">Transport</keyword>
<feature type="domain" description="TPPC8 first Ig-like" evidence="7">
    <location>
        <begin position="771"/>
        <end position="920"/>
    </location>
</feature>
<dbReference type="GO" id="GO:0016471">
    <property type="term" value="C:vacuolar proton-transporting V-type ATPase complex"/>
    <property type="evidence" value="ECO:0007669"/>
    <property type="project" value="InterPro"/>
</dbReference>
<evidence type="ECO:0000256" key="4">
    <source>
        <dbReference type="ARBA" id="ARBA00023065"/>
    </source>
</evidence>
<dbReference type="Proteomes" id="UP001175271">
    <property type="component" value="Unassembled WGS sequence"/>
</dbReference>
<proteinExistence type="inferred from homology"/>
<feature type="compositionally biased region" description="Polar residues" evidence="6">
    <location>
        <begin position="1"/>
        <end position="19"/>
    </location>
</feature>
<name>A0AA39IML7_9BILA</name>